<dbReference type="PANTHER" id="PTHR35090:SF1">
    <property type="entry name" value="SLR0144 PROTEIN"/>
    <property type="match status" value="1"/>
</dbReference>
<reference evidence="2" key="1">
    <citation type="submission" date="2012-09" db="EMBL/GenBank/DDBJ databases">
        <title>Metagenomic Characterization of a Microbial Community in Wastewater Detects High Levels of Antibiotic Resistance.</title>
        <authorList>
            <person name="Abrams M."/>
            <person name="Caldwell A."/>
            <person name="Vandaei E."/>
            <person name="Lee W."/>
            <person name="Perrott J."/>
            <person name="Khan S.Y."/>
            <person name="Ta J."/>
            <person name="Romero D."/>
            <person name="Nguyen V."/>
            <person name="Pourmand N."/>
            <person name="Ouverney C.C."/>
        </authorList>
    </citation>
    <scope>NUCLEOTIDE SEQUENCE</scope>
</reference>
<evidence type="ECO:0000259" key="1">
    <source>
        <dbReference type="SMART" id="SM00989"/>
    </source>
</evidence>
<dbReference type="Pfam" id="PF02830">
    <property type="entry name" value="V4R"/>
    <property type="match status" value="1"/>
</dbReference>
<dbReference type="EMBL" id="JX649860">
    <property type="protein sequence ID" value="AGC71040.1"/>
    <property type="molecule type" value="Genomic_DNA"/>
</dbReference>
<dbReference type="PANTHER" id="PTHR35090">
    <property type="entry name" value="DNA-DIRECTED RNA POLYMERASE SUBUNIT I"/>
    <property type="match status" value="1"/>
</dbReference>
<evidence type="ECO:0000313" key="2">
    <source>
        <dbReference type="EMBL" id="AGC71040.1"/>
    </source>
</evidence>
<feature type="domain" description="4-vinyl reductase 4VR" evidence="1">
    <location>
        <begin position="132"/>
        <end position="194"/>
    </location>
</feature>
<dbReference type="SMART" id="SM00989">
    <property type="entry name" value="V4R"/>
    <property type="match status" value="1"/>
</dbReference>
<name>L7VXZ6_9BACT</name>
<dbReference type="SUPFAM" id="SSF111126">
    <property type="entry name" value="Ligand-binding domain in the NO signalling and Golgi transport"/>
    <property type="match status" value="1"/>
</dbReference>
<sequence length="218" mass="25046">MALVFPTAQVGQTTHLQHNHYDPEKFWIRDGEGRLWNRYQQRMMLVCEDFIVGYQQALEEEVGDAAVEIMYRCGYEWGKADVIGFEKRFQEEFGRPIQEAQSRMVLETWWWPLQASGWGTWNYDLSQLKEGLIFIDLFESAVAKSIGNIGKVACHYYAGMFAAVFGHIAHTELSGLEIQCYSMGESFCKFLVGSSKRINAAQFWSREGATAKEIVSRL</sequence>
<dbReference type="AlphaFoldDB" id="L7VXZ6"/>
<proteinExistence type="predicted"/>
<protein>
    <recommendedName>
        <fullName evidence="1">4-vinyl reductase 4VR domain-containing protein</fullName>
    </recommendedName>
</protein>
<dbReference type="InterPro" id="IPR004096">
    <property type="entry name" value="V4R"/>
</dbReference>
<dbReference type="InterPro" id="IPR024096">
    <property type="entry name" value="NO_sig/Golgi_transp_ligand-bd"/>
</dbReference>
<organism evidence="2">
    <name type="scientific">uncultured bacterium A1Q1_fos_1231</name>
    <dbReference type="NCBI Taxonomy" id="1256544"/>
    <lineage>
        <taxon>Bacteria</taxon>
        <taxon>environmental samples</taxon>
    </lineage>
</organism>
<dbReference type="Gene3D" id="3.30.1380.20">
    <property type="entry name" value="Trafficking protein particle complex subunit 3"/>
    <property type="match status" value="1"/>
</dbReference>
<accession>L7VXZ6</accession>